<dbReference type="PANTHER" id="PTHR22930">
    <property type="match status" value="1"/>
</dbReference>
<evidence type="ECO:0000256" key="1">
    <source>
        <dbReference type="ARBA" id="ARBA00001968"/>
    </source>
</evidence>
<dbReference type="OrthoDB" id="6773865at2759"/>
<keyword evidence="5" id="KW-0479">Metal-binding</keyword>
<dbReference type="GO" id="GO:0005634">
    <property type="term" value="C:nucleus"/>
    <property type="evidence" value="ECO:0007669"/>
    <property type="project" value="UniProtKB-SubCell"/>
</dbReference>
<comment type="subcellular location">
    <subcellularLocation>
        <location evidence="2">Nucleus</location>
    </subcellularLocation>
</comment>
<accession>A0A8K0GAC9</accession>
<dbReference type="EMBL" id="VTPC01006867">
    <property type="protein sequence ID" value="KAF2894582.1"/>
    <property type="molecule type" value="Genomic_DNA"/>
</dbReference>
<dbReference type="GO" id="GO:0004518">
    <property type="term" value="F:nuclease activity"/>
    <property type="evidence" value="ECO:0007669"/>
    <property type="project" value="UniProtKB-KW"/>
</dbReference>
<dbReference type="Proteomes" id="UP000801492">
    <property type="component" value="Unassembled WGS sequence"/>
</dbReference>
<proteinExistence type="inferred from homology"/>
<dbReference type="Pfam" id="PF13359">
    <property type="entry name" value="DDE_Tnp_4"/>
    <property type="match status" value="1"/>
</dbReference>
<evidence type="ECO:0000256" key="7">
    <source>
        <dbReference type="ARBA" id="ARBA00023242"/>
    </source>
</evidence>
<dbReference type="GO" id="GO:0016787">
    <property type="term" value="F:hydrolase activity"/>
    <property type="evidence" value="ECO:0007669"/>
    <property type="project" value="UniProtKB-KW"/>
</dbReference>
<organism evidence="9 10">
    <name type="scientific">Ignelater luminosus</name>
    <name type="common">Cucubano</name>
    <name type="synonym">Pyrophorus luminosus</name>
    <dbReference type="NCBI Taxonomy" id="2038154"/>
    <lineage>
        <taxon>Eukaryota</taxon>
        <taxon>Metazoa</taxon>
        <taxon>Ecdysozoa</taxon>
        <taxon>Arthropoda</taxon>
        <taxon>Hexapoda</taxon>
        <taxon>Insecta</taxon>
        <taxon>Pterygota</taxon>
        <taxon>Neoptera</taxon>
        <taxon>Endopterygota</taxon>
        <taxon>Coleoptera</taxon>
        <taxon>Polyphaga</taxon>
        <taxon>Elateriformia</taxon>
        <taxon>Elateroidea</taxon>
        <taxon>Elateridae</taxon>
        <taxon>Agrypninae</taxon>
        <taxon>Pyrophorini</taxon>
        <taxon>Ignelater</taxon>
    </lineage>
</organism>
<feature type="domain" description="DDE Tnp4" evidence="8">
    <location>
        <begin position="209"/>
        <end position="317"/>
    </location>
</feature>
<keyword evidence="4" id="KW-0540">Nuclease</keyword>
<keyword evidence="10" id="KW-1185">Reference proteome</keyword>
<evidence type="ECO:0000256" key="5">
    <source>
        <dbReference type="ARBA" id="ARBA00022723"/>
    </source>
</evidence>
<dbReference type="PANTHER" id="PTHR22930:SF85">
    <property type="entry name" value="GH03217P-RELATED"/>
    <property type="match status" value="1"/>
</dbReference>
<evidence type="ECO:0000313" key="9">
    <source>
        <dbReference type="EMBL" id="KAF2894582.1"/>
    </source>
</evidence>
<evidence type="ECO:0000256" key="2">
    <source>
        <dbReference type="ARBA" id="ARBA00004123"/>
    </source>
</evidence>
<evidence type="ECO:0000313" key="10">
    <source>
        <dbReference type="Proteomes" id="UP000801492"/>
    </source>
</evidence>
<dbReference type="AlphaFoldDB" id="A0A8K0GAC9"/>
<keyword evidence="7" id="KW-0539">Nucleus</keyword>
<keyword evidence="6" id="KW-0378">Hydrolase</keyword>
<evidence type="ECO:0000259" key="8">
    <source>
        <dbReference type="Pfam" id="PF13359"/>
    </source>
</evidence>
<comment type="similarity">
    <text evidence="3">Belongs to the HARBI1 family.</text>
</comment>
<dbReference type="InterPro" id="IPR045249">
    <property type="entry name" value="HARBI1-like"/>
</dbReference>
<name>A0A8K0GAC9_IGNLU</name>
<reference evidence="9" key="1">
    <citation type="submission" date="2019-08" db="EMBL/GenBank/DDBJ databases">
        <title>The genome of the North American firefly Photinus pyralis.</title>
        <authorList>
            <consortium name="Photinus pyralis genome working group"/>
            <person name="Fallon T.R."/>
            <person name="Sander Lower S.E."/>
            <person name="Weng J.-K."/>
        </authorList>
    </citation>
    <scope>NUCLEOTIDE SEQUENCE</scope>
    <source>
        <strain evidence="9">TRF0915ILg1</strain>
        <tissue evidence="9">Whole body</tissue>
    </source>
</reference>
<sequence>MLCEKRRVVDLMRYVLEIGFQLVLWLSMIENGDSRVSLRGYWIPFDVYVPTRMSVKAEFMLAINLGSYTVSNNMDIVNLILDNEMIEDNNVLVYTAAGRVLELDEPIAHQVANRRHVPRNQDYYEVTIRFYMGDLFTEHFRMSRETIIPLEKKVMFAVWILAKPESFLAAGDRFGLARSTAHVIFREIVGLLVFHERSHGFPGVVGARDGCHIPIKQTVNNAHDYYNRKQFHSIILQGICDHRKVFLNIHVGMPGRVHDARVLRNSPICNSLTNMQDPLLIEHGHLIGDSAYPLMKNLLTPFRDNGHLTAAQNNYNYN</sequence>
<comment type="cofactor">
    <cofactor evidence="1">
        <name>a divalent metal cation</name>
        <dbReference type="ChEBI" id="CHEBI:60240"/>
    </cofactor>
</comment>
<evidence type="ECO:0000256" key="4">
    <source>
        <dbReference type="ARBA" id="ARBA00022722"/>
    </source>
</evidence>
<protein>
    <recommendedName>
        <fullName evidence="8">DDE Tnp4 domain-containing protein</fullName>
    </recommendedName>
</protein>
<gene>
    <name evidence="9" type="ORF">ILUMI_11592</name>
</gene>
<comment type="caution">
    <text evidence="9">The sequence shown here is derived from an EMBL/GenBank/DDBJ whole genome shotgun (WGS) entry which is preliminary data.</text>
</comment>
<dbReference type="GO" id="GO:0046872">
    <property type="term" value="F:metal ion binding"/>
    <property type="evidence" value="ECO:0007669"/>
    <property type="project" value="UniProtKB-KW"/>
</dbReference>
<evidence type="ECO:0000256" key="6">
    <source>
        <dbReference type="ARBA" id="ARBA00022801"/>
    </source>
</evidence>
<dbReference type="InterPro" id="IPR027806">
    <property type="entry name" value="HARBI1_dom"/>
</dbReference>
<evidence type="ECO:0000256" key="3">
    <source>
        <dbReference type="ARBA" id="ARBA00006958"/>
    </source>
</evidence>